<name>A0A9N8W7B3_9GLOM</name>
<keyword evidence="1" id="KW-0732">Signal</keyword>
<protein>
    <submittedName>
        <fullName evidence="2">3850_t:CDS:1</fullName>
    </submittedName>
</protein>
<feature type="chain" id="PRO_5040492364" evidence="1">
    <location>
        <begin position="22"/>
        <end position="354"/>
    </location>
</feature>
<feature type="signal peptide" evidence="1">
    <location>
        <begin position="1"/>
        <end position="21"/>
    </location>
</feature>
<evidence type="ECO:0000313" key="3">
    <source>
        <dbReference type="Proteomes" id="UP000789572"/>
    </source>
</evidence>
<gene>
    <name evidence="2" type="ORF">POCULU_LOCUS1155</name>
</gene>
<dbReference type="OrthoDB" id="2448501at2759"/>
<sequence length="354" mass="38962">MIIIFYFGVQLVTLLTPPCRTVIAPRAQHKTTAATLTTTIIITTTPAITNTTTTTCTTPHKIQVHATVNYNGGNRGDWHKQPVSYGAWCHETPKQVLVYLFPEVAEQAVQDFITGLVSEDYEADDVGLFLARGFQVLDQGEKMLADLINQQIVYDVAVELSTICDGILFLEMSKYNYSGDERRLVWKTESLSQSTGTTTKEKSLPTISENIDTPKQYLTCLRETRNATWCGCTGSALRLYQVSQGGNSSINFAKREIQQSMDLLHRMGDATIIDFADPISSTALEALRQQQGIAIGKSTRANTRGRRTVMNMEDASCEPSFGGPAGAELPLPAGALSELDGKKKMLIRFHAEPD</sequence>
<evidence type="ECO:0000313" key="2">
    <source>
        <dbReference type="EMBL" id="CAG8473379.1"/>
    </source>
</evidence>
<organism evidence="2 3">
    <name type="scientific">Paraglomus occultum</name>
    <dbReference type="NCBI Taxonomy" id="144539"/>
    <lineage>
        <taxon>Eukaryota</taxon>
        <taxon>Fungi</taxon>
        <taxon>Fungi incertae sedis</taxon>
        <taxon>Mucoromycota</taxon>
        <taxon>Glomeromycotina</taxon>
        <taxon>Glomeromycetes</taxon>
        <taxon>Paraglomerales</taxon>
        <taxon>Paraglomeraceae</taxon>
        <taxon>Paraglomus</taxon>
    </lineage>
</organism>
<comment type="caution">
    <text evidence="2">The sequence shown here is derived from an EMBL/GenBank/DDBJ whole genome shotgun (WGS) entry which is preliminary data.</text>
</comment>
<dbReference type="Proteomes" id="UP000789572">
    <property type="component" value="Unassembled WGS sequence"/>
</dbReference>
<keyword evidence="3" id="KW-1185">Reference proteome</keyword>
<accession>A0A9N8W7B3</accession>
<reference evidence="2" key="1">
    <citation type="submission" date="2021-06" db="EMBL/GenBank/DDBJ databases">
        <authorList>
            <person name="Kallberg Y."/>
            <person name="Tangrot J."/>
            <person name="Rosling A."/>
        </authorList>
    </citation>
    <scope>NUCLEOTIDE SEQUENCE</scope>
    <source>
        <strain evidence="2">IA702</strain>
    </source>
</reference>
<dbReference type="EMBL" id="CAJVPJ010000079">
    <property type="protein sequence ID" value="CAG8473379.1"/>
    <property type="molecule type" value="Genomic_DNA"/>
</dbReference>
<dbReference type="AlphaFoldDB" id="A0A9N8W7B3"/>
<proteinExistence type="predicted"/>
<evidence type="ECO:0000256" key="1">
    <source>
        <dbReference type="SAM" id="SignalP"/>
    </source>
</evidence>